<dbReference type="EMBL" id="JAGGDJ010000002">
    <property type="protein sequence ID" value="MBO7743222.1"/>
    <property type="molecule type" value="Genomic_DNA"/>
</dbReference>
<evidence type="ECO:0000256" key="6">
    <source>
        <dbReference type="ARBA" id="ARBA00023136"/>
    </source>
</evidence>
<evidence type="ECO:0000256" key="7">
    <source>
        <dbReference type="RuleBase" id="RU363032"/>
    </source>
</evidence>
<dbReference type="Proteomes" id="UP000670947">
    <property type="component" value="Unassembled WGS sequence"/>
</dbReference>
<keyword evidence="3" id="KW-1003">Cell membrane</keyword>
<reference evidence="9 10" key="1">
    <citation type="submission" date="2021-03" db="EMBL/GenBank/DDBJ databases">
        <title>Paenibacillus artemisicola MWE-103 whole genome sequence.</title>
        <authorList>
            <person name="Ham Y.J."/>
        </authorList>
    </citation>
    <scope>NUCLEOTIDE SEQUENCE [LARGE SCALE GENOMIC DNA]</scope>
    <source>
        <strain evidence="9 10">MWE-103</strain>
    </source>
</reference>
<feature type="transmembrane region" description="Helical" evidence="7">
    <location>
        <begin position="41"/>
        <end position="68"/>
    </location>
</feature>
<feature type="domain" description="ABC transmembrane type-1" evidence="8">
    <location>
        <begin position="105"/>
        <end position="321"/>
    </location>
</feature>
<keyword evidence="5 7" id="KW-1133">Transmembrane helix</keyword>
<dbReference type="InterPro" id="IPR000515">
    <property type="entry name" value="MetI-like"/>
</dbReference>
<feature type="transmembrane region" description="Helical" evidence="7">
    <location>
        <begin position="299"/>
        <end position="321"/>
    </location>
</feature>
<dbReference type="PANTHER" id="PTHR43227">
    <property type="entry name" value="BLL4140 PROTEIN"/>
    <property type="match status" value="1"/>
</dbReference>
<dbReference type="SUPFAM" id="SSF161098">
    <property type="entry name" value="MetI-like"/>
    <property type="match status" value="1"/>
</dbReference>
<keyword evidence="10" id="KW-1185">Reference proteome</keyword>
<organism evidence="9 10">
    <name type="scientific">Paenibacillus artemisiicola</name>
    <dbReference type="NCBI Taxonomy" id="1172618"/>
    <lineage>
        <taxon>Bacteria</taxon>
        <taxon>Bacillati</taxon>
        <taxon>Bacillota</taxon>
        <taxon>Bacilli</taxon>
        <taxon>Bacillales</taxon>
        <taxon>Paenibacillaceae</taxon>
        <taxon>Paenibacillus</taxon>
    </lineage>
</organism>
<protein>
    <submittedName>
        <fullName evidence="9">Sugar ABC transporter permease</fullName>
    </submittedName>
</protein>
<feature type="transmembrane region" description="Helical" evidence="7">
    <location>
        <begin position="113"/>
        <end position="131"/>
    </location>
</feature>
<comment type="subcellular location">
    <subcellularLocation>
        <location evidence="1 7">Cell membrane</location>
        <topology evidence="1 7">Multi-pass membrane protein</topology>
    </subcellularLocation>
</comment>
<feature type="transmembrane region" description="Helical" evidence="7">
    <location>
        <begin position="151"/>
        <end position="171"/>
    </location>
</feature>
<accession>A0ABS3W4J7</accession>
<dbReference type="InterPro" id="IPR050809">
    <property type="entry name" value="UgpAE/MalFG_permease"/>
</dbReference>
<keyword evidence="4 7" id="KW-0812">Transmembrane</keyword>
<evidence type="ECO:0000259" key="8">
    <source>
        <dbReference type="PROSITE" id="PS50928"/>
    </source>
</evidence>
<keyword evidence="6 7" id="KW-0472">Membrane</keyword>
<evidence type="ECO:0000256" key="2">
    <source>
        <dbReference type="ARBA" id="ARBA00022448"/>
    </source>
</evidence>
<keyword evidence="2 7" id="KW-0813">Transport</keyword>
<comment type="similarity">
    <text evidence="7">Belongs to the binding-protein-dependent transport system permease family.</text>
</comment>
<dbReference type="CDD" id="cd06261">
    <property type="entry name" value="TM_PBP2"/>
    <property type="match status" value="1"/>
</dbReference>
<dbReference type="InterPro" id="IPR035906">
    <property type="entry name" value="MetI-like_sf"/>
</dbReference>
<gene>
    <name evidence="9" type="ORF">I8J29_03380</name>
</gene>
<evidence type="ECO:0000313" key="9">
    <source>
        <dbReference type="EMBL" id="MBO7743222.1"/>
    </source>
</evidence>
<dbReference type="PANTHER" id="PTHR43227:SF11">
    <property type="entry name" value="BLL4140 PROTEIN"/>
    <property type="match status" value="1"/>
</dbReference>
<name>A0ABS3W4J7_9BACL</name>
<proteinExistence type="inferred from homology"/>
<sequence length="334" mass="37586">MRDDNLSGRRKAIVKPDAEALGPLPAVRRPGNWKRLRSQKLLWLMILPAFICTLLFSYTPMFGLYMAFINYTPGGSFASSFFGGEFVGLQWFKYFFDSGDFWIILRNTLAQSLLSLLLGFPAPIILAIAINEVRFGAFKKFVQTVSYLPHFISWVIAANIIISVLSTQGLVNKLLMVLHVTDKPIAFFQHGPYFWWIIGFSNMWKDMGFNAIMYLAAITSINPELYEAAKVDGASRVRQMLHVTLPALRPTIVILLILAVGGVLNAGFDQQYLMQNDLVLKYSDVIDTYTYRYGLQNGMFSYGAAVGLFKSLVAFVLVLAVNRLAKKVNDQALF</sequence>
<comment type="caution">
    <text evidence="9">The sequence shown here is derived from an EMBL/GenBank/DDBJ whole genome shotgun (WGS) entry which is preliminary data.</text>
</comment>
<evidence type="ECO:0000256" key="1">
    <source>
        <dbReference type="ARBA" id="ARBA00004651"/>
    </source>
</evidence>
<feature type="transmembrane region" description="Helical" evidence="7">
    <location>
        <begin position="247"/>
        <end position="268"/>
    </location>
</feature>
<evidence type="ECO:0000256" key="5">
    <source>
        <dbReference type="ARBA" id="ARBA00022989"/>
    </source>
</evidence>
<evidence type="ECO:0000256" key="4">
    <source>
        <dbReference type="ARBA" id="ARBA00022692"/>
    </source>
</evidence>
<dbReference type="Gene3D" id="1.10.3720.10">
    <property type="entry name" value="MetI-like"/>
    <property type="match status" value="1"/>
</dbReference>
<dbReference type="PROSITE" id="PS50928">
    <property type="entry name" value="ABC_TM1"/>
    <property type="match status" value="1"/>
</dbReference>
<evidence type="ECO:0000256" key="3">
    <source>
        <dbReference type="ARBA" id="ARBA00022475"/>
    </source>
</evidence>
<evidence type="ECO:0000313" key="10">
    <source>
        <dbReference type="Proteomes" id="UP000670947"/>
    </source>
</evidence>
<dbReference type="Pfam" id="PF00528">
    <property type="entry name" value="BPD_transp_1"/>
    <property type="match status" value="1"/>
</dbReference>